<organism evidence="1 2">
    <name type="scientific">Thauera mechernichensis</name>
    <dbReference type="NCBI Taxonomy" id="82788"/>
    <lineage>
        <taxon>Bacteria</taxon>
        <taxon>Pseudomonadati</taxon>
        <taxon>Pseudomonadota</taxon>
        <taxon>Betaproteobacteria</taxon>
        <taxon>Rhodocyclales</taxon>
        <taxon>Zoogloeaceae</taxon>
        <taxon>Thauera</taxon>
    </lineage>
</organism>
<dbReference type="EMBL" id="JBHTMC010000027">
    <property type="protein sequence ID" value="MFD1265076.1"/>
    <property type="molecule type" value="Genomic_DNA"/>
</dbReference>
<keyword evidence="2" id="KW-1185">Reference proteome</keyword>
<accession>A0ABW3WG81</accession>
<protein>
    <submittedName>
        <fullName evidence="1">Uncharacterized protein</fullName>
    </submittedName>
</protein>
<dbReference type="RefSeq" id="WP_277829804.1">
    <property type="nucleotide sequence ID" value="NZ_JARQZE010000001.1"/>
</dbReference>
<evidence type="ECO:0000313" key="1">
    <source>
        <dbReference type="EMBL" id="MFD1265076.1"/>
    </source>
</evidence>
<gene>
    <name evidence="1" type="ORF">ACFQ4M_15985</name>
</gene>
<reference evidence="2" key="1">
    <citation type="journal article" date="2019" name="Int. J. Syst. Evol. Microbiol.">
        <title>The Global Catalogue of Microorganisms (GCM) 10K type strain sequencing project: providing services to taxonomists for standard genome sequencing and annotation.</title>
        <authorList>
            <consortium name="The Broad Institute Genomics Platform"/>
            <consortium name="The Broad Institute Genome Sequencing Center for Infectious Disease"/>
            <person name="Wu L."/>
            <person name="Ma J."/>
        </authorList>
    </citation>
    <scope>NUCLEOTIDE SEQUENCE [LARGE SCALE GENOMIC DNA]</scope>
    <source>
        <strain evidence="2">CCUG 48884</strain>
    </source>
</reference>
<name>A0ABW3WG81_9RHOO</name>
<comment type="caution">
    <text evidence="1">The sequence shown here is derived from an EMBL/GenBank/DDBJ whole genome shotgun (WGS) entry which is preliminary data.</text>
</comment>
<dbReference type="Proteomes" id="UP001597158">
    <property type="component" value="Unassembled WGS sequence"/>
</dbReference>
<evidence type="ECO:0000313" key="2">
    <source>
        <dbReference type="Proteomes" id="UP001597158"/>
    </source>
</evidence>
<sequence length="173" mass="18478">MSVIQRTPDLAVGIRLQRSPEPPAPAIGGACDADALAWTGLGFVDAYGGVSHPFIGRGVSSPGGSSGVPVAVFAGMDLADWVGTRRLIGIPLGEACGVRWEWEWSIPPTPSTAGDSDVWWEGHVTRTLGTLLLVEILPGYRRYEVSWLATLTAVAWCGNRRIGELVLELGQRE</sequence>
<proteinExistence type="predicted"/>